<dbReference type="CDD" id="cd07389">
    <property type="entry name" value="MPP_PhoD"/>
    <property type="match status" value="1"/>
</dbReference>
<comment type="caution">
    <text evidence="3">The sequence shown here is derived from an EMBL/GenBank/DDBJ whole genome shotgun (WGS) entry which is preliminary data.</text>
</comment>
<dbReference type="EC" id="3.1.3.1" evidence="3"/>
<dbReference type="Gene3D" id="2.60.40.380">
    <property type="entry name" value="Purple acid phosphatase-like, N-terminal"/>
    <property type="match status" value="1"/>
</dbReference>
<dbReference type="InterPro" id="IPR018946">
    <property type="entry name" value="PhoD-like_MPP"/>
</dbReference>
<feature type="domain" description="Phospholipase D N-terminal" evidence="2">
    <location>
        <begin position="40"/>
        <end position="129"/>
    </location>
</feature>
<proteinExistence type="predicted"/>
<feature type="domain" description="PhoD-like phosphatase metallophosphatase" evidence="1">
    <location>
        <begin position="140"/>
        <end position="497"/>
    </location>
</feature>
<protein>
    <submittedName>
        <fullName evidence="3">Alkaline phosphatase D</fullName>
        <ecNumber evidence="3">3.1.3.1</ecNumber>
    </submittedName>
</protein>
<dbReference type="InterPro" id="IPR029052">
    <property type="entry name" value="Metallo-depent_PP-like"/>
</dbReference>
<dbReference type="Pfam" id="PF09423">
    <property type="entry name" value="PhoD"/>
    <property type="match status" value="1"/>
</dbReference>
<evidence type="ECO:0000313" key="3">
    <source>
        <dbReference type="EMBL" id="EFK96534.1"/>
    </source>
</evidence>
<dbReference type="GO" id="GO:0004035">
    <property type="term" value="F:alkaline phosphatase activity"/>
    <property type="evidence" value="ECO:0007669"/>
    <property type="project" value="UniProtKB-EC"/>
</dbReference>
<evidence type="ECO:0000259" key="2">
    <source>
        <dbReference type="Pfam" id="PF16655"/>
    </source>
</evidence>
<dbReference type="EMBL" id="ADZX01000452">
    <property type="protein sequence ID" value="EFK96534.1"/>
    <property type="molecule type" value="Genomic_DNA"/>
</dbReference>
<dbReference type="PANTHER" id="PTHR43606:SF7">
    <property type="entry name" value="PHOSPHATASE, PUTATIVE (AFU_ORTHOLOGUE AFUA_6G08710)-RELATED"/>
    <property type="match status" value="1"/>
</dbReference>
<dbReference type="InterPro" id="IPR038607">
    <property type="entry name" value="PhoD-like_sf"/>
</dbReference>
<reference evidence="3" key="1">
    <citation type="submission" date="2010-07" db="EMBL/GenBank/DDBJ databases">
        <authorList>
            <consortium name="CONSOLIDER consortium CSD2007-00005"/>
            <person name="Guazzaroni M.-E."/>
            <person name="Richter M."/>
            <person name="Garcia-Salamanca A."/>
            <person name="Yarza P."/>
            <person name="Ferrer M."/>
        </authorList>
    </citation>
    <scope>NUCLEOTIDE SEQUENCE</scope>
</reference>
<dbReference type="InterPro" id="IPR052900">
    <property type="entry name" value="Phospholipid_Metab_Enz"/>
</dbReference>
<dbReference type="PROSITE" id="PS51318">
    <property type="entry name" value="TAT"/>
    <property type="match status" value="1"/>
</dbReference>
<dbReference type="Gene3D" id="3.60.21.70">
    <property type="entry name" value="PhoD-like phosphatase"/>
    <property type="match status" value="1"/>
</dbReference>
<reference evidence="3" key="2">
    <citation type="journal article" date="2011" name="Microb. Ecol.">
        <title>Taxonomic and Functional Metagenomic Profiling of the Microbial Community in the Anoxic Sediment of a Sub-saline Shallow Lake (Laguna de Carrizo, Central Spain).</title>
        <authorList>
            <person name="Ferrer M."/>
            <person name="Guazzaroni M.E."/>
            <person name="Richter M."/>
            <person name="Garcia-Salamanca A."/>
            <person name="Yarza P."/>
            <person name="Suarez-Suarez A."/>
            <person name="Solano J."/>
            <person name="Alcaide M."/>
            <person name="van Dillewijn P."/>
            <person name="Molina-Henares M.A."/>
            <person name="Lopez-Cortes N."/>
            <person name="Al-Ramahi Y."/>
            <person name="Guerrero C."/>
            <person name="Acosta A."/>
            <person name="de Eugenio L.I."/>
            <person name="Martinez V."/>
            <person name="Marques S."/>
            <person name="Rojo F."/>
            <person name="Santero E."/>
            <person name="Genilloud O."/>
            <person name="Perez-Perez J."/>
            <person name="Rossello-Mora R."/>
            <person name="Ramos J.L."/>
        </authorList>
    </citation>
    <scope>NUCLEOTIDE SEQUENCE</scope>
</reference>
<dbReference type="Pfam" id="PF16655">
    <property type="entry name" value="PhoD_N"/>
    <property type="match status" value="1"/>
</dbReference>
<name>D9PIT0_9ZZZZ</name>
<dbReference type="SUPFAM" id="SSF56300">
    <property type="entry name" value="Metallo-dependent phosphatases"/>
    <property type="match status" value="1"/>
</dbReference>
<dbReference type="PANTHER" id="PTHR43606">
    <property type="entry name" value="PHOSPHATASE, PUTATIVE (AFU_ORTHOLOGUE AFUA_6G08710)-RELATED"/>
    <property type="match status" value="1"/>
</dbReference>
<accession>D9PIT0</accession>
<sequence length="543" mass="59924">MKKFTRRDFVAALAAAGLASPALARGVTGRPAGRQPAFLHGVASGDPLHDRVILWTRVTPARLNGVVAVQWRIARDRSLRNPIAAGSAVTDPRRDYTVKVDAAGLEPGRTYYYGFRCEGVDSPVGRTRTLPVGNAAALRFAFVSCSNFPYGYFNAYRRIAERHDLDFVLHLGDYLYEYPLGEYANPALAGLRDVVPAHEIVTLADYRLRHALYKTDADLQELHRQHPMICVWDDHESANDAWRDGAENHNPDQGEGEWQVRRAAAARAYHEYLPIRTSPQGPERIYRKFRYGDLADLVMLDTRLHGRDLQASFKGADALPMSDPTIADPNRSLLGFDQEAWLYGALSESQARGARWRFLGQQVMMAQLAAPGTNGATTLNPDQWDGYAPARQRLFRHLVDNYIDNTVVLTGDIHSGWCNDLAFNPWDPTTYDPASGQGVVGVEFVSPAISSPGPIPNREEAVPTAGFLRATSPHMKYVDLYRRGYVLIDANHERVQGEIWHVPTVDAPNPGESYSAGFVNVAGANGLQVASGPSPERASPDPA</sequence>
<evidence type="ECO:0000259" key="1">
    <source>
        <dbReference type="Pfam" id="PF09423"/>
    </source>
</evidence>
<dbReference type="InterPro" id="IPR006311">
    <property type="entry name" value="TAT_signal"/>
</dbReference>
<dbReference type="AlphaFoldDB" id="D9PIT0"/>
<gene>
    <name evidence="3" type="primary">phoD</name>
    <name evidence="3" type="ORF">LDC_1438</name>
</gene>
<keyword evidence="3" id="KW-0378">Hydrolase</keyword>
<organism evidence="3">
    <name type="scientific">sediment metagenome</name>
    <dbReference type="NCBI Taxonomy" id="749907"/>
    <lineage>
        <taxon>unclassified sequences</taxon>
        <taxon>metagenomes</taxon>
        <taxon>ecological metagenomes</taxon>
    </lineage>
</organism>
<dbReference type="InterPro" id="IPR032093">
    <property type="entry name" value="PhoD_N"/>
</dbReference>